<evidence type="ECO:0000313" key="8">
    <source>
        <dbReference type="Proteomes" id="UP000276309"/>
    </source>
</evidence>
<dbReference type="Gene3D" id="2.70.98.10">
    <property type="match status" value="1"/>
</dbReference>
<dbReference type="EMBL" id="CP032050">
    <property type="protein sequence ID" value="AYN68621.1"/>
    <property type="molecule type" value="Genomic_DNA"/>
</dbReference>
<protein>
    <submittedName>
        <fullName evidence="7">Glycoside hydrolase family 92 protein</fullName>
    </submittedName>
</protein>
<evidence type="ECO:0000256" key="4">
    <source>
        <dbReference type="SAM" id="SignalP"/>
    </source>
</evidence>
<dbReference type="NCBIfam" id="TIGR01180">
    <property type="entry name" value="aman2_put"/>
    <property type="match status" value="1"/>
</dbReference>
<dbReference type="AlphaFoldDB" id="A0A3G2L8V7"/>
<comment type="subunit">
    <text evidence="2">Monomer.</text>
</comment>
<dbReference type="InterPro" id="IPR005887">
    <property type="entry name" value="GH92_a_mannosidase_put"/>
</dbReference>
<comment type="cofactor">
    <cofactor evidence="1">
        <name>Ca(2+)</name>
        <dbReference type="ChEBI" id="CHEBI:29108"/>
    </cofactor>
</comment>
<feature type="domain" description="Glycosyl hydrolase family 92 N-terminal" evidence="6">
    <location>
        <begin position="29"/>
        <end position="269"/>
    </location>
</feature>
<dbReference type="Pfam" id="PF17678">
    <property type="entry name" value="Glyco_hydro_92N"/>
    <property type="match status" value="1"/>
</dbReference>
<dbReference type="InterPro" id="IPR008928">
    <property type="entry name" value="6-hairpin_glycosidase_sf"/>
</dbReference>
<dbReference type="GO" id="GO:0006516">
    <property type="term" value="P:glycoprotein catabolic process"/>
    <property type="evidence" value="ECO:0007669"/>
    <property type="project" value="TreeGrafter"/>
</dbReference>
<dbReference type="RefSeq" id="WP_121849634.1">
    <property type="nucleotide sequence ID" value="NZ_CP032050.1"/>
</dbReference>
<evidence type="ECO:0000313" key="7">
    <source>
        <dbReference type="EMBL" id="AYN68621.1"/>
    </source>
</evidence>
<dbReference type="Gene3D" id="3.30.2080.10">
    <property type="entry name" value="GH92 mannosidase domain"/>
    <property type="match status" value="1"/>
</dbReference>
<evidence type="ECO:0000256" key="1">
    <source>
        <dbReference type="ARBA" id="ARBA00001913"/>
    </source>
</evidence>
<keyword evidence="4" id="KW-0732">Signal</keyword>
<dbReference type="InterPro" id="IPR012939">
    <property type="entry name" value="Glyco_hydro_92"/>
</dbReference>
<evidence type="ECO:0000256" key="3">
    <source>
        <dbReference type="ARBA" id="ARBA00022837"/>
    </source>
</evidence>
<dbReference type="KEGG" id="emar:D1013_15165"/>
<dbReference type="PANTHER" id="PTHR12143">
    <property type="entry name" value="PEPTIDE N-GLYCANASE PNGASE -RELATED"/>
    <property type="match status" value="1"/>
</dbReference>
<keyword evidence="7" id="KW-0378">Hydrolase</keyword>
<evidence type="ECO:0000259" key="5">
    <source>
        <dbReference type="Pfam" id="PF07971"/>
    </source>
</evidence>
<dbReference type="FunFam" id="3.30.2080.10:FF:000001">
    <property type="entry name" value="Alpha-1,2-mannosidase subfamily"/>
    <property type="match status" value="1"/>
</dbReference>
<organism evidence="7 8">
    <name type="scientific">Euzebyella marina</name>
    <dbReference type="NCBI Taxonomy" id="1761453"/>
    <lineage>
        <taxon>Bacteria</taxon>
        <taxon>Pseudomonadati</taxon>
        <taxon>Bacteroidota</taxon>
        <taxon>Flavobacteriia</taxon>
        <taxon>Flavobacteriales</taxon>
        <taxon>Flavobacteriaceae</taxon>
        <taxon>Euzebyella</taxon>
    </lineage>
</organism>
<dbReference type="Proteomes" id="UP000276309">
    <property type="component" value="Chromosome"/>
</dbReference>
<dbReference type="PANTHER" id="PTHR12143:SF39">
    <property type="entry name" value="SECRETED PROTEIN"/>
    <property type="match status" value="1"/>
</dbReference>
<dbReference type="OrthoDB" id="9804511at2"/>
<dbReference type="InterPro" id="IPR050883">
    <property type="entry name" value="PNGase"/>
</dbReference>
<reference evidence="7 8" key="1">
    <citation type="submission" date="2018-08" db="EMBL/GenBank/DDBJ databases">
        <title>The reduced genetic potential of extracellular carbohydrate catabolism in Euzebyella marina RN62, a Flavobacteriia bacterium isolated from the hadal water.</title>
        <authorList>
            <person name="Xue C."/>
        </authorList>
    </citation>
    <scope>NUCLEOTIDE SEQUENCE [LARGE SCALE GENOMIC DNA]</scope>
    <source>
        <strain evidence="7 8">RN62</strain>
    </source>
</reference>
<keyword evidence="3" id="KW-0106">Calcium</keyword>
<dbReference type="Pfam" id="PF07971">
    <property type="entry name" value="Glyco_hydro_92"/>
    <property type="match status" value="1"/>
</dbReference>
<proteinExistence type="predicted"/>
<evidence type="ECO:0000256" key="2">
    <source>
        <dbReference type="ARBA" id="ARBA00011245"/>
    </source>
</evidence>
<gene>
    <name evidence="7" type="ORF">D1013_15165</name>
</gene>
<dbReference type="GO" id="GO:0005975">
    <property type="term" value="P:carbohydrate metabolic process"/>
    <property type="evidence" value="ECO:0007669"/>
    <property type="project" value="InterPro"/>
</dbReference>
<dbReference type="GO" id="GO:0030246">
    <property type="term" value="F:carbohydrate binding"/>
    <property type="evidence" value="ECO:0007669"/>
    <property type="project" value="InterPro"/>
</dbReference>
<sequence>MFRTGLLSTLSLLFTVITVNSQNRPIDNVDPFIGTDFFGHTYPGAALPNAMVHLSPDIHTEGWTYCAGYVYSESSIMGFSHTHWSGVGMVNGGEILLMPTTHQKLQVVPGSLENPDAGYRSRFSHSEESASPGYYSVMLKDYNVKAELTSTERAGFHRYTFPKSETSRIILDVGHQIGNMTQGELSELKIIDNHRIEGAKAAGLGKVYFVAEFSKPFLYYGTFDASYKTPESDGSIFPYKNAEVGDKIGAFVQYHTEEDEEVLVKVGISYTSIEGARKNLKAEIPHWNFDQTKERAENIWNSELSKVTVKGGTEDQKQIFTTALYRSLLAQYISQDIDGSYFGSDGKVHKADGFNFYGSFSCWDTYRTQHPLMTLIAPEHVNDYIKSIEEKVKNYGWLPAQHFLNVYGESMVGDHLIPIIVDAYLKGYQDFDVEMLYKAMRKKAMETPKSPIPREASRSGLEFYLDKGYAPIDKVTEAVPNTLELAYDDWCIAQLAEELGKEKDHEMFIERAYNYKNVWDKKSQFMRPRKADGSWLPSLENSTQQIVTEGEHSYYQYFDPLLVGRRPNRHYTESNAWQYVWSVQHDVQGLIHLFGSREEFIGKLDTFFEMSPIITPPKYVGVVGTIGQYVHGNQPSHHVTYLYNYAGQPWKTQQRARQVMNEFYRIGPGGLSGNEDMGSLSSWYILSAMGIYPMAPGSTVYTIGSPIFEEVQLNLAEGKSFSIKTKNNSKENQYIQSATLNGQSFNQTFIDHSQILKGGTLEFTMGPKPNKAWGSKNIPPSMSK</sequence>
<feature type="signal peptide" evidence="4">
    <location>
        <begin position="1"/>
        <end position="21"/>
    </location>
</feature>
<dbReference type="Gene3D" id="1.20.1050.60">
    <property type="entry name" value="alpha-1,2-mannosidase"/>
    <property type="match status" value="1"/>
</dbReference>
<evidence type="ECO:0000259" key="6">
    <source>
        <dbReference type="Pfam" id="PF17678"/>
    </source>
</evidence>
<dbReference type="GO" id="GO:0005829">
    <property type="term" value="C:cytosol"/>
    <property type="evidence" value="ECO:0007669"/>
    <property type="project" value="TreeGrafter"/>
</dbReference>
<dbReference type="InterPro" id="IPR041371">
    <property type="entry name" value="GH92_N"/>
</dbReference>
<name>A0A3G2L8V7_9FLAO</name>
<accession>A0A3G2L8V7</accession>
<feature type="domain" description="Glycosyl hydrolase family 92" evidence="5">
    <location>
        <begin position="275"/>
        <end position="767"/>
    </location>
</feature>
<dbReference type="SUPFAM" id="SSF48208">
    <property type="entry name" value="Six-hairpin glycosidases"/>
    <property type="match status" value="1"/>
</dbReference>
<keyword evidence="8" id="KW-1185">Reference proteome</keyword>
<dbReference type="GO" id="GO:0000224">
    <property type="term" value="F:peptide-N4-(N-acetyl-beta-glucosaminyl)asparagine amidase activity"/>
    <property type="evidence" value="ECO:0007669"/>
    <property type="project" value="TreeGrafter"/>
</dbReference>
<feature type="chain" id="PRO_5018122179" evidence="4">
    <location>
        <begin position="22"/>
        <end position="784"/>
    </location>
</feature>
<dbReference type="Gene3D" id="1.20.1610.10">
    <property type="entry name" value="alpha-1,2-mannosidases domains"/>
    <property type="match status" value="1"/>
</dbReference>
<dbReference type="InterPro" id="IPR014718">
    <property type="entry name" value="GH-type_carb-bd"/>
</dbReference>